<sequence>MAPQEAQRLTAITADLESVLAVPTATLDDASLLAEVTALERLARVVGAAQIRVAGEIAARSRPELGDEGLSHSENFSTPVRMLAALTQASSREARSRLGFHHGHLHRSSWRLEMRGGAPHIVPSAWVDRAQTPIPVSRRRTASPLDVKRTA</sequence>
<name>A0AB39BCM2_9MICO</name>
<evidence type="ECO:0000313" key="1">
    <source>
        <dbReference type="EMBL" id="XDI03876.1"/>
    </source>
</evidence>
<proteinExistence type="predicted"/>
<evidence type="ECO:0008006" key="2">
    <source>
        <dbReference type="Google" id="ProtNLM"/>
    </source>
</evidence>
<protein>
    <recommendedName>
        <fullName evidence="2">DUF222 domain-containing protein</fullName>
    </recommendedName>
</protein>
<dbReference type="RefSeq" id="WP_368496294.1">
    <property type="nucleotide sequence ID" value="NZ_CP162511.1"/>
</dbReference>
<reference evidence="1" key="1">
    <citation type="submission" date="2024-05" db="EMBL/GenBank/DDBJ databases">
        <title>Herbiconiux sp. A18JL235.</title>
        <authorList>
            <person name="Zhang G."/>
        </authorList>
    </citation>
    <scope>NUCLEOTIDE SEQUENCE</scope>
    <source>
        <strain evidence="1">A18JL235</strain>
    </source>
</reference>
<dbReference type="AlphaFoldDB" id="A0AB39BCM2"/>
<accession>A0AB39BCM2</accession>
<gene>
    <name evidence="1" type="ORF">ABFY20_10990</name>
</gene>
<dbReference type="EMBL" id="CP162511">
    <property type="protein sequence ID" value="XDI03876.1"/>
    <property type="molecule type" value="Genomic_DNA"/>
</dbReference>
<organism evidence="1">
    <name type="scientific">Herbiconiux sp. A18JL235</name>
    <dbReference type="NCBI Taxonomy" id="3152363"/>
    <lineage>
        <taxon>Bacteria</taxon>
        <taxon>Bacillati</taxon>
        <taxon>Actinomycetota</taxon>
        <taxon>Actinomycetes</taxon>
        <taxon>Micrococcales</taxon>
        <taxon>Microbacteriaceae</taxon>
        <taxon>Herbiconiux</taxon>
    </lineage>
</organism>